<dbReference type="PANTHER" id="PTHR12121:SF45">
    <property type="entry name" value="NOCTURNIN"/>
    <property type="match status" value="1"/>
</dbReference>
<evidence type="ECO:0000256" key="3">
    <source>
        <dbReference type="SAM" id="MobiDB-lite"/>
    </source>
</evidence>
<dbReference type="Gene3D" id="3.60.10.10">
    <property type="entry name" value="Endonuclease/exonuclease/phosphatase"/>
    <property type="match status" value="1"/>
</dbReference>
<dbReference type="GO" id="GO:0006139">
    <property type="term" value="P:nucleobase-containing compound metabolic process"/>
    <property type="evidence" value="ECO:0007669"/>
    <property type="project" value="UniProtKB-ARBA"/>
</dbReference>
<keyword evidence="2" id="KW-0378">Hydrolase</keyword>
<dbReference type="VEuPathDB" id="FungiDB:A1Q1_02259"/>
<dbReference type="HOGENOM" id="CLU_034867_1_0_1"/>
<evidence type="ECO:0000256" key="1">
    <source>
        <dbReference type="ARBA" id="ARBA00010774"/>
    </source>
</evidence>
<dbReference type="GO" id="GO:0000175">
    <property type="term" value="F:3'-5'-RNA exonuclease activity"/>
    <property type="evidence" value="ECO:0007669"/>
    <property type="project" value="TreeGrafter"/>
</dbReference>
<dbReference type="InterPro" id="IPR036691">
    <property type="entry name" value="Endo/exonu/phosph_ase_sf"/>
</dbReference>
<dbReference type="GeneID" id="25985773"/>
<sequence>MSAPPHVKLTAAQIAKQAERKAAKLAKRAAAAANGNNGMSEQELARRRILKREWVETASSEKNRRAKITTWNLDNGESQADRQMLAQTLVRRDLFPGSDCLRFSDRKPMLQSEMEAMKDTDVVCLQLTPGMRPARRRPLLCAGAHAAASERPREETRPRDSLPYLAVRGGRAARPVARRRAALRVPQRSDGARRVKADEEHCSPRRAARQAERRRDHRHYDASLTHSFWHPKFEYERARQLIVLLRAARALQSSRPTWPILLTGDLNTQPREMPYQLLASRGPYDPKIVQGFEDSRLVHTSVEKVGLPPPPPSAGDDASTSGTGANTPAPSTPAPTEPKAEKGDDGEGEGEGEGELPDSNEKSIANTRAPTEDDGILSLSEVERLAAEVLPQPARSAYASTTWGEETYAARGGLEGIQRAEGGAEPAYTCFTPLFRLTLAAEGAANDRCQRPRQLARLRQLAWPLAIEHGTASTKLTSPRLSL</sequence>
<feature type="region of interest" description="Disordered" evidence="3">
    <location>
        <begin position="303"/>
        <end position="375"/>
    </location>
</feature>
<proteinExistence type="inferred from homology"/>
<reference evidence="4 5" key="1">
    <citation type="journal article" date="2012" name="Eukaryot. Cell">
        <title>Draft genome sequence of CBS 2479, the standard type strain of Trichosporon asahii.</title>
        <authorList>
            <person name="Yang R.Y."/>
            <person name="Li H.T."/>
            <person name="Zhu H."/>
            <person name="Zhou G.P."/>
            <person name="Wang M."/>
            <person name="Wang L."/>
        </authorList>
    </citation>
    <scope>NUCLEOTIDE SEQUENCE [LARGE SCALE GENOMIC DNA]</scope>
    <source>
        <strain evidence="5">ATCC 90039 / CBS 2479 / JCM 2466 / KCTC 7840 / NCYC 2677 / UAMH 7654</strain>
    </source>
</reference>
<evidence type="ECO:0000313" key="4">
    <source>
        <dbReference type="EMBL" id="EJT48714.1"/>
    </source>
</evidence>
<comment type="caution">
    <text evidence="4">The sequence shown here is derived from an EMBL/GenBank/DDBJ whole genome shotgun (WGS) entry which is preliminary data.</text>
</comment>
<organism evidence="4 5">
    <name type="scientific">Trichosporon asahii var. asahii (strain ATCC 90039 / CBS 2479 / JCM 2466 / KCTC 7840 / NBRC 103889/ NCYC 2677 / UAMH 7654)</name>
    <name type="common">Yeast</name>
    <dbReference type="NCBI Taxonomy" id="1186058"/>
    <lineage>
        <taxon>Eukaryota</taxon>
        <taxon>Fungi</taxon>
        <taxon>Dikarya</taxon>
        <taxon>Basidiomycota</taxon>
        <taxon>Agaricomycotina</taxon>
        <taxon>Tremellomycetes</taxon>
        <taxon>Trichosporonales</taxon>
        <taxon>Trichosporonaceae</taxon>
        <taxon>Trichosporon</taxon>
    </lineage>
</organism>
<dbReference type="SUPFAM" id="SSF56219">
    <property type="entry name" value="DNase I-like"/>
    <property type="match status" value="1"/>
</dbReference>
<dbReference type="OrthoDB" id="428734at2759"/>
<dbReference type="RefSeq" id="XP_014180679.1">
    <property type="nucleotide sequence ID" value="XM_014325204.1"/>
</dbReference>
<dbReference type="EMBL" id="ALBS01000193">
    <property type="protein sequence ID" value="EJT48714.1"/>
    <property type="molecule type" value="Genomic_DNA"/>
</dbReference>
<protein>
    <submittedName>
        <fullName evidence="4">Uncharacterized protein</fullName>
    </submittedName>
</protein>
<accession>J6EVS9</accession>
<dbReference type="InterPro" id="IPR050410">
    <property type="entry name" value="CCR4/nocturin_mRNA_transcr"/>
</dbReference>
<dbReference type="KEGG" id="tasa:A1Q1_02259"/>
<gene>
    <name evidence="4" type="ORF">A1Q1_02259</name>
</gene>
<feature type="compositionally biased region" description="Basic and acidic residues" evidence="3">
    <location>
        <begin position="190"/>
        <end position="218"/>
    </location>
</feature>
<evidence type="ECO:0000256" key="2">
    <source>
        <dbReference type="ARBA" id="ARBA00022801"/>
    </source>
</evidence>
<evidence type="ECO:0000313" key="5">
    <source>
        <dbReference type="Proteomes" id="UP000002748"/>
    </source>
</evidence>
<name>J6EVS9_TRIAS</name>
<feature type="compositionally biased region" description="Acidic residues" evidence="3">
    <location>
        <begin position="346"/>
        <end position="358"/>
    </location>
</feature>
<comment type="similarity">
    <text evidence="1">Belongs to the CCR4/nocturin family.</text>
</comment>
<dbReference type="AlphaFoldDB" id="J6EVS9"/>
<dbReference type="PANTHER" id="PTHR12121">
    <property type="entry name" value="CARBON CATABOLITE REPRESSOR PROTEIN 4"/>
    <property type="match status" value="1"/>
</dbReference>
<dbReference type="Proteomes" id="UP000002748">
    <property type="component" value="Unassembled WGS sequence"/>
</dbReference>
<feature type="region of interest" description="Disordered" evidence="3">
    <location>
        <begin position="184"/>
        <end position="218"/>
    </location>
</feature>